<comment type="function">
    <text evidence="2 16 17">Catalyzes the decarboxylation of oxaloacetate coupled to Na(+) translocation.</text>
</comment>
<keyword evidence="6 16" id="KW-0813">Transport</keyword>
<evidence type="ECO:0000256" key="15">
    <source>
        <dbReference type="ARBA" id="ARBA00048176"/>
    </source>
</evidence>
<keyword evidence="9 16" id="KW-1278">Translocase</keyword>
<evidence type="ECO:0000256" key="13">
    <source>
        <dbReference type="ARBA" id="ARBA00023136"/>
    </source>
</evidence>
<evidence type="ECO:0000256" key="12">
    <source>
        <dbReference type="ARBA" id="ARBA00023065"/>
    </source>
</evidence>
<evidence type="ECO:0000256" key="9">
    <source>
        <dbReference type="ARBA" id="ARBA00022967"/>
    </source>
</evidence>
<evidence type="ECO:0000256" key="16">
    <source>
        <dbReference type="HAMAP-Rule" id="MF_00404"/>
    </source>
</evidence>
<evidence type="ECO:0000256" key="5">
    <source>
        <dbReference type="ARBA" id="ARBA00011869"/>
    </source>
</evidence>
<evidence type="ECO:0000256" key="1">
    <source>
        <dbReference type="ARBA" id="ARBA00001959"/>
    </source>
</evidence>
<comment type="catalytic activity">
    <reaction evidence="15 16 17">
        <text>oxaloacetate + 2 Na(+)(in) + H(+) = pyruvate + 2 Na(+)(out) + CO2</text>
        <dbReference type="Rhea" id="RHEA:57724"/>
        <dbReference type="ChEBI" id="CHEBI:15361"/>
        <dbReference type="ChEBI" id="CHEBI:15378"/>
        <dbReference type="ChEBI" id="CHEBI:16452"/>
        <dbReference type="ChEBI" id="CHEBI:16526"/>
        <dbReference type="ChEBI" id="CHEBI:29101"/>
        <dbReference type="EC" id="7.2.4.2"/>
    </reaction>
</comment>
<dbReference type="Pfam" id="PF04277">
    <property type="entry name" value="OAD_gamma"/>
    <property type="match status" value="1"/>
</dbReference>
<proteinExistence type="inferred from homology"/>
<keyword evidence="7 16" id="KW-1003">Cell membrane</keyword>
<evidence type="ECO:0000256" key="2">
    <source>
        <dbReference type="ARBA" id="ARBA00003002"/>
    </source>
</evidence>
<dbReference type="GO" id="GO:0015451">
    <property type="term" value="F:decarboxylation-driven active transmembrane transporter activity"/>
    <property type="evidence" value="ECO:0007669"/>
    <property type="project" value="UniProtKB-EC"/>
</dbReference>
<feature type="transmembrane region" description="Helical" evidence="16 17">
    <location>
        <begin position="12"/>
        <end position="37"/>
    </location>
</feature>
<dbReference type="InterPro" id="IPR005899">
    <property type="entry name" value="Na_pump_deCOase"/>
</dbReference>
<evidence type="ECO:0000256" key="11">
    <source>
        <dbReference type="ARBA" id="ARBA00023053"/>
    </source>
</evidence>
<name>A0A4R3I4P2_9GAMM</name>
<keyword evidence="19" id="KW-1185">Reference proteome</keyword>
<sequence length="79" mass="8325">MSELMSGGINLMIMGMSTVFIFLAILVVGTNLMSFLIKQLPAPAVPEPAAKAARPQAENAEALTEVAAVAAAARQFHKR</sequence>
<dbReference type="AlphaFoldDB" id="A0A4R3I4P2"/>
<keyword evidence="10 16" id="KW-1133">Transmembrane helix</keyword>
<evidence type="ECO:0000256" key="10">
    <source>
        <dbReference type="ARBA" id="ARBA00022989"/>
    </source>
</evidence>
<comment type="cofactor">
    <cofactor evidence="1 16 17">
        <name>Na(+)</name>
        <dbReference type="ChEBI" id="CHEBI:29101"/>
    </cofactor>
</comment>
<dbReference type="HAMAP" id="MF_00404">
    <property type="entry name" value="OadG"/>
    <property type="match status" value="1"/>
</dbReference>
<dbReference type="NCBIfam" id="TIGR01195">
    <property type="entry name" value="oadG_fam"/>
    <property type="match status" value="1"/>
</dbReference>
<evidence type="ECO:0000313" key="18">
    <source>
        <dbReference type="EMBL" id="TCS40747.1"/>
    </source>
</evidence>
<dbReference type="GO" id="GO:0005886">
    <property type="term" value="C:plasma membrane"/>
    <property type="evidence" value="ECO:0007669"/>
    <property type="project" value="UniProtKB-SubCell"/>
</dbReference>
<reference evidence="18 19" key="1">
    <citation type="submission" date="2019-03" db="EMBL/GenBank/DDBJ databases">
        <title>Genomic Encyclopedia of Archaeal and Bacterial Type Strains, Phase II (KMG-II): from individual species to whole genera.</title>
        <authorList>
            <person name="Goeker M."/>
        </authorList>
    </citation>
    <scope>NUCLEOTIDE SEQUENCE [LARGE SCALE GENOMIC DNA]</scope>
    <source>
        <strain evidence="18 19">DSM 15388</strain>
    </source>
</reference>
<protein>
    <recommendedName>
        <fullName evidence="16">Probable oxaloacetate decarboxylase gamma chain</fullName>
        <ecNumber evidence="16">7.2.4.2</ecNumber>
    </recommendedName>
</protein>
<dbReference type="OrthoDB" id="5772594at2"/>
<evidence type="ECO:0000256" key="3">
    <source>
        <dbReference type="ARBA" id="ARBA00004162"/>
    </source>
</evidence>
<dbReference type="GO" id="GO:0015081">
    <property type="term" value="F:sodium ion transmembrane transporter activity"/>
    <property type="evidence" value="ECO:0007669"/>
    <property type="project" value="UniProtKB-UniRule"/>
</dbReference>
<comment type="similarity">
    <text evidence="4 16 17">Belongs to the OadG family.</text>
</comment>
<dbReference type="GO" id="GO:0008948">
    <property type="term" value="F:oxaloacetate decarboxylase activity"/>
    <property type="evidence" value="ECO:0007669"/>
    <property type="project" value="UniProtKB-UniRule"/>
</dbReference>
<evidence type="ECO:0000256" key="8">
    <source>
        <dbReference type="ARBA" id="ARBA00022692"/>
    </source>
</evidence>
<keyword evidence="12 16" id="KW-0406">Ion transport</keyword>
<keyword evidence="11 16" id="KW-0915">Sodium</keyword>
<dbReference type="GO" id="GO:0036376">
    <property type="term" value="P:sodium ion export across plasma membrane"/>
    <property type="evidence" value="ECO:0007669"/>
    <property type="project" value="InterPro"/>
</dbReference>
<keyword evidence="13 16" id="KW-0472">Membrane</keyword>
<dbReference type="Proteomes" id="UP000295793">
    <property type="component" value="Unassembled WGS sequence"/>
</dbReference>
<evidence type="ECO:0000256" key="4">
    <source>
        <dbReference type="ARBA" id="ARBA00005844"/>
    </source>
</evidence>
<evidence type="ECO:0000256" key="17">
    <source>
        <dbReference type="RuleBase" id="RU004278"/>
    </source>
</evidence>
<accession>A0A4R3I4P2</accession>
<dbReference type="InterPro" id="IPR023424">
    <property type="entry name" value="OadG"/>
</dbReference>
<evidence type="ECO:0000256" key="7">
    <source>
        <dbReference type="ARBA" id="ARBA00022475"/>
    </source>
</evidence>
<comment type="subunit">
    <text evidence="5 16">Heterotrimer of an alpha, a beta and a gamma subunit.</text>
</comment>
<comment type="subcellular location">
    <subcellularLocation>
        <location evidence="3 16 17">Cell membrane</location>
        <topology evidence="3 16 17">Single-pass membrane protein</topology>
    </subcellularLocation>
</comment>
<dbReference type="EMBL" id="SLZR01000008">
    <property type="protein sequence ID" value="TCS40747.1"/>
    <property type="molecule type" value="Genomic_DNA"/>
</dbReference>
<evidence type="ECO:0000256" key="6">
    <source>
        <dbReference type="ARBA" id="ARBA00022448"/>
    </source>
</evidence>
<evidence type="ECO:0000313" key="19">
    <source>
        <dbReference type="Proteomes" id="UP000295793"/>
    </source>
</evidence>
<evidence type="ECO:0000256" key="14">
    <source>
        <dbReference type="ARBA" id="ARBA00023201"/>
    </source>
</evidence>
<dbReference type="EC" id="7.2.4.2" evidence="16"/>
<keyword evidence="8 16" id="KW-0812">Transmembrane</keyword>
<gene>
    <name evidence="16" type="primary">oadG</name>
    <name evidence="18" type="ORF">BCF53_108107</name>
</gene>
<keyword evidence="14 16" id="KW-0739">Sodium transport</keyword>
<organism evidence="18 19">
    <name type="scientific">Reinekea marinisedimentorum</name>
    <dbReference type="NCBI Taxonomy" id="230495"/>
    <lineage>
        <taxon>Bacteria</taxon>
        <taxon>Pseudomonadati</taxon>
        <taxon>Pseudomonadota</taxon>
        <taxon>Gammaproteobacteria</taxon>
        <taxon>Oceanospirillales</taxon>
        <taxon>Saccharospirillaceae</taxon>
        <taxon>Reinekea</taxon>
    </lineage>
</organism>
<comment type="caution">
    <text evidence="18">The sequence shown here is derived from an EMBL/GenBank/DDBJ whole genome shotgun (WGS) entry which is preliminary data.</text>
</comment>